<gene>
    <name evidence="1" type="ORF">V1633_31730</name>
</gene>
<name>A0ABU7S2X1_9ACTN</name>
<organism evidence="1 2">
    <name type="scientific">Plantactinospora sonchi</name>
    <dbReference type="NCBI Taxonomy" id="1544735"/>
    <lineage>
        <taxon>Bacteria</taxon>
        <taxon>Bacillati</taxon>
        <taxon>Actinomycetota</taxon>
        <taxon>Actinomycetes</taxon>
        <taxon>Micromonosporales</taxon>
        <taxon>Micromonosporaceae</taxon>
        <taxon>Plantactinospora</taxon>
    </lineage>
</organism>
<accession>A0ABU7S2X1</accession>
<dbReference type="EMBL" id="JAZGQK010000034">
    <property type="protein sequence ID" value="MEE6263059.1"/>
    <property type="molecule type" value="Genomic_DNA"/>
</dbReference>
<keyword evidence="2" id="KW-1185">Reference proteome</keyword>
<reference evidence="1 2" key="1">
    <citation type="submission" date="2024-01" db="EMBL/GenBank/DDBJ databases">
        <title>Genome insights into Plantactinospora sonchi sp. nov.</title>
        <authorList>
            <person name="Wang L."/>
        </authorList>
    </citation>
    <scope>NUCLEOTIDE SEQUENCE [LARGE SCALE GENOMIC DNA]</scope>
    <source>
        <strain evidence="1 2">NEAU-QY2</strain>
    </source>
</reference>
<evidence type="ECO:0008006" key="3">
    <source>
        <dbReference type="Google" id="ProtNLM"/>
    </source>
</evidence>
<evidence type="ECO:0000313" key="2">
    <source>
        <dbReference type="Proteomes" id="UP001332243"/>
    </source>
</evidence>
<dbReference type="RefSeq" id="WP_331217997.1">
    <property type="nucleotide sequence ID" value="NZ_JAZGQK010000034.1"/>
</dbReference>
<evidence type="ECO:0000313" key="1">
    <source>
        <dbReference type="EMBL" id="MEE6263059.1"/>
    </source>
</evidence>
<dbReference type="Proteomes" id="UP001332243">
    <property type="component" value="Unassembled WGS sequence"/>
</dbReference>
<comment type="caution">
    <text evidence="1">The sequence shown here is derived from an EMBL/GenBank/DDBJ whole genome shotgun (WGS) entry which is preliminary data.</text>
</comment>
<proteinExistence type="predicted"/>
<protein>
    <recommendedName>
        <fullName evidence="3">Restriction endonuclease</fullName>
    </recommendedName>
</protein>
<sequence>MSTELVELAALLRQRDEVDAKIAAMTGRSARQGDVGEFIAARIFDIKLAGTAIQAGHDGTFRSGPLAGRTVNVKTYGNLHDGLDISPHDCDLYLVLAGPPRPPGAVRHHRWRISAVYLLDRQRLLETLAGRGVTVGTATSLRRADINAAQIYPEADVRSALRLTPEQIFLLRLFG</sequence>